<dbReference type="InterPro" id="IPR019088">
    <property type="entry name" value="CHP02186-rel_TM"/>
</dbReference>
<evidence type="ECO:0008006" key="5">
    <source>
        <dbReference type="Google" id="ProtNLM"/>
    </source>
</evidence>
<sequence>MLRLIAILCLALLSALPLRAEEVVLGLSHEEIRITTRFDGSDILIYGAVKRDETSAPDLPLQVIITVAGPSGPTTVWRKERVGGIWMNTDSVEIDRAPSFYAVATTAPLKEILSETEDLRHKISIPRAIRSVGAPQNIDDAEAFTDALIRIHERNHSYLTAEGAAQLHENTLFDTNITLPSNLTEGEYKIRIFLTRDAAVVANYETPISVRKVGLERWLYALSREHALLYGLLSLALAVAAGWGASTFFALIKR</sequence>
<proteinExistence type="predicted"/>
<evidence type="ECO:0000256" key="2">
    <source>
        <dbReference type="SAM" id="SignalP"/>
    </source>
</evidence>
<keyword evidence="4" id="KW-1185">Reference proteome</keyword>
<organism evidence="3 4">
    <name type="scientific">Donghicola mangrovi</name>
    <dbReference type="NCBI Taxonomy" id="2729614"/>
    <lineage>
        <taxon>Bacteria</taxon>
        <taxon>Pseudomonadati</taxon>
        <taxon>Pseudomonadota</taxon>
        <taxon>Alphaproteobacteria</taxon>
        <taxon>Rhodobacterales</taxon>
        <taxon>Roseobacteraceae</taxon>
        <taxon>Donghicola</taxon>
    </lineage>
</organism>
<reference evidence="3 4" key="1">
    <citation type="submission" date="2020-04" db="EMBL/GenBank/DDBJ databases">
        <title>Donghicola sp., a member of the Rhodobacteraceae family isolated from mangrove forest in Thailand.</title>
        <authorList>
            <person name="Charoenyingcharoen P."/>
            <person name="Yukphan P."/>
        </authorList>
    </citation>
    <scope>NUCLEOTIDE SEQUENCE [LARGE SCALE GENOMIC DNA]</scope>
    <source>
        <strain evidence="3 4">C2-DW-16</strain>
    </source>
</reference>
<keyword evidence="1" id="KW-0472">Membrane</keyword>
<evidence type="ECO:0000313" key="3">
    <source>
        <dbReference type="EMBL" id="NVO26607.1"/>
    </source>
</evidence>
<evidence type="ECO:0000313" key="4">
    <source>
        <dbReference type="Proteomes" id="UP000523601"/>
    </source>
</evidence>
<dbReference type="EMBL" id="JABCJD010000001">
    <property type="protein sequence ID" value="NVO26607.1"/>
    <property type="molecule type" value="Genomic_DNA"/>
</dbReference>
<feature type="signal peptide" evidence="2">
    <location>
        <begin position="1"/>
        <end position="20"/>
    </location>
</feature>
<feature type="transmembrane region" description="Helical" evidence="1">
    <location>
        <begin position="227"/>
        <end position="252"/>
    </location>
</feature>
<name>A0ABX2PAV0_9RHOB</name>
<evidence type="ECO:0000256" key="1">
    <source>
        <dbReference type="SAM" id="Phobius"/>
    </source>
</evidence>
<accession>A0ABX2PAV0</accession>
<protein>
    <recommendedName>
        <fullName evidence="5">TIGR02186 family protein</fullName>
    </recommendedName>
</protein>
<dbReference type="Proteomes" id="UP000523601">
    <property type="component" value="Unassembled WGS sequence"/>
</dbReference>
<keyword evidence="1" id="KW-0812">Transmembrane</keyword>
<dbReference type="RefSeq" id="WP_176852983.1">
    <property type="nucleotide sequence ID" value="NZ_JABCJD010000001.1"/>
</dbReference>
<gene>
    <name evidence="3" type="ORF">HJ526_04175</name>
</gene>
<feature type="chain" id="PRO_5045264557" description="TIGR02186 family protein" evidence="2">
    <location>
        <begin position="21"/>
        <end position="254"/>
    </location>
</feature>
<keyword evidence="1" id="KW-1133">Transmembrane helix</keyword>
<dbReference type="Pfam" id="PF09608">
    <property type="entry name" value="Alph_Pro_TM"/>
    <property type="match status" value="1"/>
</dbReference>
<comment type="caution">
    <text evidence="3">The sequence shown here is derived from an EMBL/GenBank/DDBJ whole genome shotgun (WGS) entry which is preliminary data.</text>
</comment>
<keyword evidence="2" id="KW-0732">Signal</keyword>